<evidence type="ECO:0008006" key="3">
    <source>
        <dbReference type="Google" id="ProtNLM"/>
    </source>
</evidence>
<protein>
    <recommendedName>
        <fullName evidence="3">YCII-related domain-containing protein</fullName>
    </recommendedName>
</protein>
<evidence type="ECO:0000313" key="2">
    <source>
        <dbReference type="Proteomes" id="UP001500432"/>
    </source>
</evidence>
<dbReference type="SUPFAM" id="SSF54909">
    <property type="entry name" value="Dimeric alpha+beta barrel"/>
    <property type="match status" value="1"/>
</dbReference>
<sequence length="109" mass="11073">MAKFLILYRSPRTAREQMANTDSAAAAAGMDAWNAWGERAAAALVDMGSPVQSVAGPGGGDPIGGFSIMQGGSLGEVQGLLEGHPHTESGGTIEVLEFLAMPGVQSTEG</sequence>
<accession>A0ABN3BPZ9</accession>
<name>A0ABN3BPZ9_9MICC</name>
<proteinExistence type="predicted"/>
<evidence type="ECO:0000313" key="1">
    <source>
        <dbReference type="EMBL" id="GAA2198699.1"/>
    </source>
</evidence>
<dbReference type="EMBL" id="BAAAQW010000003">
    <property type="protein sequence ID" value="GAA2198699.1"/>
    <property type="molecule type" value="Genomic_DNA"/>
</dbReference>
<reference evidence="1 2" key="1">
    <citation type="journal article" date="2019" name="Int. J. Syst. Evol. Microbiol.">
        <title>The Global Catalogue of Microorganisms (GCM) 10K type strain sequencing project: providing services to taxonomists for standard genome sequencing and annotation.</title>
        <authorList>
            <consortium name="The Broad Institute Genomics Platform"/>
            <consortium name="The Broad Institute Genome Sequencing Center for Infectious Disease"/>
            <person name="Wu L."/>
            <person name="Ma J."/>
        </authorList>
    </citation>
    <scope>NUCLEOTIDE SEQUENCE [LARGE SCALE GENOMIC DNA]</scope>
    <source>
        <strain evidence="1 2">JCM 16034</strain>
    </source>
</reference>
<dbReference type="Proteomes" id="UP001500432">
    <property type="component" value="Unassembled WGS sequence"/>
</dbReference>
<organism evidence="1 2">
    <name type="scientific">Sinomonas flava</name>
    <dbReference type="NCBI Taxonomy" id="496857"/>
    <lineage>
        <taxon>Bacteria</taxon>
        <taxon>Bacillati</taxon>
        <taxon>Actinomycetota</taxon>
        <taxon>Actinomycetes</taxon>
        <taxon>Micrococcales</taxon>
        <taxon>Micrococcaceae</taxon>
        <taxon>Sinomonas</taxon>
    </lineage>
</organism>
<comment type="caution">
    <text evidence="1">The sequence shown here is derived from an EMBL/GenBank/DDBJ whole genome shotgun (WGS) entry which is preliminary data.</text>
</comment>
<gene>
    <name evidence="1" type="ORF">GCM10009849_12380</name>
</gene>
<dbReference type="InterPro" id="IPR011008">
    <property type="entry name" value="Dimeric_a/b-barrel"/>
</dbReference>
<keyword evidence="2" id="KW-1185">Reference proteome</keyword>
<dbReference type="RefSeq" id="WP_344298794.1">
    <property type="nucleotide sequence ID" value="NZ_BAAAQW010000003.1"/>
</dbReference>